<dbReference type="AlphaFoldDB" id="A0A0D9Y0K5"/>
<evidence type="ECO:0008006" key="4">
    <source>
        <dbReference type="Google" id="ProtNLM"/>
    </source>
</evidence>
<dbReference type="HOGENOM" id="CLU_043181_2_0_1"/>
<dbReference type="Pfam" id="PF00314">
    <property type="entry name" value="Thaumatin"/>
    <property type="match status" value="1"/>
</dbReference>
<protein>
    <recommendedName>
        <fullName evidence="4">Thaumatin-like protein</fullName>
    </recommendedName>
</protein>
<reference evidence="2" key="3">
    <citation type="submission" date="2015-04" db="UniProtKB">
        <authorList>
            <consortium name="EnsemblPlants"/>
        </authorList>
    </citation>
    <scope>IDENTIFICATION</scope>
</reference>
<reference evidence="2 3" key="1">
    <citation type="submission" date="2012-08" db="EMBL/GenBank/DDBJ databases">
        <title>Oryza genome evolution.</title>
        <authorList>
            <person name="Wing R.A."/>
        </authorList>
    </citation>
    <scope>NUCLEOTIDE SEQUENCE</scope>
</reference>
<dbReference type="SMART" id="SM00205">
    <property type="entry name" value="THN"/>
    <property type="match status" value="1"/>
</dbReference>
<evidence type="ECO:0000313" key="2">
    <source>
        <dbReference type="EnsemblPlants" id="LPERR12G13520.1"/>
    </source>
</evidence>
<dbReference type="STRING" id="77586.A0A0D9Y0K5"/>
<organism evidence="2 3">
    <name type="scientific">Leersia perrieri</name>
    <dbReference type="NCBI Taxonomy" id="77586"/>
    <lineage>
        <taxon>Eukaryota</taxon>
        <taxon>Viridiplantae</taxon>
        <taxon>Streptophyta</taxon>
        <taxon>Embryophyta</taxon>
        <taxon>Tracheophyta</taxon>
        <taxon>Spermatophyta</taxon>
        <taxon>Magnoliopsida</taxon>
        <taxon>Liliopsida</taxon>
        <taxon>Poales</taxon>
        <taxon>Poaceae</taxon>
        <taxon>BOP clade</taxon>
        <taxon>Oryzoideae</taxon>
        <taxon>Oryzeae</taxon>
        <taxon>Oryzinae</taxon>
        <taxon>Leersia</taxon>
    </lineage>
</organism>
<name>A0A0D9Y0K5_9ORYZ</name>
<keyword evidence="1" id="KW-0732">Signal</keyword>
<feature type="signal peptide" evidence="1">
    <location>
        <begin position="1"/>
        <end position="21"/>
    </location>
</feature>
<evidence type="ECO:0000313" key="3">
    <source>
        <dbReference type="Proteomes" id="UP000032180"/>
    </source>
</evidence>
<reference evidence="3" key="2">
    <citation type="submission" date="2013-12" db="EMBL/GenBank/DDBJ databases">
        <authorList>
            <person name="Yu Y."/>
            <person name="Lee S."/>
            <person name="de Baynast K."/>
            <person name="Wissotski M."/>
            <person name="Liu L."/>
            <person name="Talag J."/>
            <person name="Goicoechea J."/>
            <person name="Angelova A."/>
            <person name="Jetty R."/>
            <person name="Kudrna D."/>
            <person name="Golser W."/>
            <person name="Rivera L."/>
            <person name="Zhang J."/>
            <person name="Wing R."/>
        </authorList>
    </citation>
    <scope>NUCLEOTIDE SEQUENCE</scope>
</reference>
<keyword evidence="3" id="KW-1185">Reference proteome</keyword>
<sequence>MACKNLAVAFAVAAVVVTAAAATAATTKLTMHNLCPYPVWPLVAPDRSAIPSISNNTFKLDAHGAGLVFLTIPTTPCVSLVDGFNVATVVSPHEIGGGKCPALGCAVDLNEGCDLEQSVYGAGRRVVACRGPAAYFRERCPLTRTAGGGVEPLPQHCLAPGEIKLVFCQDSMVGGGGGYGEPEIIRTVVADN</sequence>
<dbReference type="Gene3D" id="2.60.110.10">
    <property type="entry name" value="Thaumatin"/>
    <property type="match status" value="1"/>
</dbReference>
<accession>A0A0D9Y0K5</accession>
<evidence type="ECO:0000256" key="1">
    <source>
        <dbReference type="SAM" id="SignalP"/>
    </source>
</evidence>
<dbReference type="Gramene" id="LPERR12G13520.1">
    <property type="protein sequence ID" value="LPERR12G13520.1"/>
    <property type="gene ID" value="LPERR12G13520"/>
</dbReference>
<feature type="chain" id="PRO_5002350537" description="Thaumatin-like protein" evidence="1">
    <location>
        <begin position="22"/>
        <end position="192"/>
    </location>
</feature>
<dbReference type="PROSITE" id="PS51367">
    <property type="entry name" value="THAUMATIN_2"/>
    <property type="match status" value="1"/>
</dbReference>
<dbReference type="Proteomes" id="UP000032180">
    <property type="component" value="Chromosome 12"/>
</dbReference>
<dbReference type="InterPro" id="IPR001938">
    <property type="entry name" value="Thaumatin"/>
</dbReference>
<dbReference type="InterPro" id="IPR037176">
    <property type="entry name" value="Osmotin/thaumatin-like_sf"/>
</dbReference>
<dbReference type="SUPFAM" id="SSF49870">
    <property type="entry name" value="Osmotin, thaumatin-like protein"/>
    <property type="match status" value="1"/>
</dbReference>
<dbReference type="EnsemblPlants" id="LPERR12G13520.1">
    <property type="protein sequence ID" value="LPERR12G13520.1"/>
    <property type="gene ID" value="LPERR12G13520"/>
</dbReference>
<dbReference type="PANTHER" id="PTHR31048">
    <property type="entry name" value="OS03G0233200 PROTEIN"/>
    <property type="match status" value="1"/>
</dbReference>
<proteinExistence type="predicted"/>
<dbReference type="eggNOG" id="KOG0800">
    <property type="taxonomic scope" value="Eukaryota"/>
</dbReference>